<gene>
    <name evidence="2" type="ORF">NDU88_002392</name>
</gene>
<comment type="caution">
    <text evidence="2">The sequence shown here is derived from an EMBL/GenBank/DDBJ whole genome shotgun (WGS) entry which is preliminary data.</text>
</comment>
<accession>A0AAV7RFM8</accession>
<dbReference type="EMBL" id="JANPWB010000009">
    <property type="protein sequence ID" value="KAJ1149585.1"/>
    <property type="molecule type" value="Genomic_DNA"/>
</dbReference>
<reference evidence="2" key="1">
    <citation type="journal article" date="2022" name="bioRxiv">
        <title>Sequencing and chromosome-scale assembly of the giantPleurodeles waltlgenome.</title>
        <authorList>
            <person name="Brown T."/>
            <person name="Elewa A."/>
            <person name="Iarovenko S."/>
            <person name="Subramanian E."/>
            <person name="Araus A.J."/>
            <person name="Petzold A."/>
            <person name="Susuki M."/>
            <person name="Suzuki K.-i.T."/>
            <person name="Hayashi T."/>
            <person name="Toyoda A."/>
            <person name="Oliveira C."/>
            <person name="Osipova E."/>
            <person name="Leigh N.D."/>
            <person name="Simon A."/>
            <person name="Yun M.H."/>
        </authorList>
    </citation>
    <scope>NUCLEOTIDE SEQUENCE</scope>
    <source>
        <strain evidence="2">20211129_DDA</strain>
        <tissue evidence="2">Liver</tissue>
    </source>
</reference>
<sequence>MHSLHHSEKINTRRAKTTQPVFARKGSTQRQRSDRKFDAWTTGSTHSRAGTTQPDILRGIDAAPAMR</sequence>
<dbReference type="AlphaFoldDB" id="A0AAV7RFM8"/>
<evidence type="ECO:0000256" key="1">
    <source>
        <dbReference type="SAM" id="MobiDB-lite"/>
    </source>
</evidence>
<feature type="compositionally biased region" description="Basic and acidic residues" evidence="1">
    <location>
        <begin position="1"/>
        <end position="11"/>
    </location>
</feature>
<organism evidence="2 3">
    <name type="scientific">Pleurodeles waltl</name>
    <name type="common">Iberian ribbed newt</name>
    <dbReference type="NCBI Taxonomy" id="8319"/>
    <lineage>
        <taxon>Eukaryota</taxon>
        <taxon>Metazoa</taxon>
        <taxon>Chordata</taxon>
        <taxon>Craniata</taxon>
        <taxon>Vertebrata</taxon>
        <taxon>Euteleostomi</taxon>
        <taxon>Amphibia</taxon>
        <taxon>Batrachia</taxon>
        <taxon>Caudata</taxon>
        <taxon>Salamandroidea</taxon>
        <taxon>Salamandridae</taxon>
        <taxon>Pleurodelinae</taxon>
        <taxon>Pleurodeles</taxon>
    </lineage>
</organism>
<protein>
    <submittedName>
        <fullName evidence="2">Uncharacterized protein</fullName>
    </submittedName>
</protein>
<name>A0AAV7RFM8_PLEWA</name>
<evidence type="ECO:0000313" key="2">
    <source>
        <dbReference type="EMBL" id="KAJ1149585.1"/>
    </source>
</evidence>
<evidence type="ECO:0000313" key="3">
    <source>
        <dbReference type="Proteomes" id="UP001066276"/>
    </source>
</evidence>
<feature type="region of interest" description="Disordered" evidence="1">
    <location>
        <begin position="1"/>
        <end position="67"/>
    </location>
</feature>
<proteinExistence type="predicted"/>
<feature type="compositionally biased region" description="Polar residues" evidence="1">
    <location>
        <begin position="41"/>
        <end position="54"/>
    </location>
</feature>
<dbReference type="Proteomes" id="UP001066276">
    <property type="component" value="Chromosome 5"/>
</dbReference>
<keyword evidence="3" id="KW-1185">Reference proteome</keyword>